<dbReference type="OrthoDB" id="117854at2"/>
<evidence type="ECO:0008006" key="4">
    <source>
        <dbReference type="Google" id="ProtNLM"/>
    </source>
</evidence>
<dbReference type="EMBL" id="OMOD01000129">
    <property type="protein sequence ID" value="SPF41511.1"/>
    <property type="molecule type" value="Genomic_DNA"/>
</dbReference>
<feature type="region of interest" description="Disordered" evidence="1">
    <location>
        <begin position="156"/>
        <end position="190"/>
    </location>
</feature>
<evidence type="ECO:0000256" key="1">
    <source>
        <dbReference type="SAM" id="MobiDB-lite"/>
    </source>
</evidence>
<evidence type="ECO:0000313" key="3">
    <source>
        <dbReference type="Proteomes" id="UP000238701"/>
    </source>
</evidence>
<protein>
    <recommendedName>
        <fullName evidence="4">DUF5667 domain-containing protein</fullName>
    </recommendedName>
</protein>
<accession>A0A2U3KP99</accession>
<organism evidence="2 3">
    <name type="scientific">Candidatus Sulfotelmatobacter kueseliae</name>
    <dbReference type="NCBI Taxonomy" id="2042962"/>
    <lineage>
        <taxon>Bacteria</taxon>
        <taxon>Pseudomonadati</taxon>
        <taxon>Acidobacteriota</taxon>
        <taxon>Terriglobia</taxon>
        <taxon>Terriglobales</taxon>
        <taxon>Candidatus Korobacteraceae</taxon>
        <taxon>Candidatus Sulfotelmatobacter</taxon>
    </lineage>
</organism>
<name>A0A2U3KP99_9BACT</name>
<evidence type="ECO:0000313" key="2">
    <source>
        <dbReference type="EMBL" id="SPF41511.1"/>
    </source>
</evidence>
<dbReference type="AlphaFoldDB" id="A0A2U3KP99"/>
<sequence length="190" mass="21818">MTALKLSWCVGVVLLLAAGSRVMAQRHRDPLTQPEIDQIRDASWEPRERLKLYVEFARVRLVKLEQMRADPKTKDRAKQTHDLLDDFQLLYDELNDNIETYVDRKDDIRKPLKLIVEADTEFRAKLLALKDAAGVKPEESRQYEFVLTNALETMDTSSEDHKKLLADQDDAAKHKKLNASSSAKSEAKPE</sequence>
<proteinExistence type="predicted"/>
<feature type="compositionally biased region" description="Basic and acidic residues" evidence="1">
    <location>
        <begin position="158"/>
        <end position="172"/>
    </location>
</feature>
<dbReference type="Proteomes" id="UP000238701">
    <property type="component" value="Unassembled WGS sequence"/>
</dbReference>
<gene>
    <name evidence="2" type="ORF">SBA1_360067</name>
</gene>
<reference evidence="3" key="1">
    <citation type="submission" date="2018-02" db="EMBL/GenBank/DDBJ databases">
        <authorList>
            <person name="Hausmann B."/>
        </authorList>
    </citation>
    <scope>NUCLEOTIDE SEQUENCE [LARGE SCALE GENOMIC DNA]</scope>
    <source>
        <strain evidence="3">Peat soil MAG SbA1</strain>
    </source>
</reference>